<sequence>MSDHISTATPMSQSAPIFRLPADVLLELFESFSTYISPQIQCFSHVCHSWRELIHRHEPFWTVIKLRLCDTSVEKAEYWLARAGPDTSLDISLHALPQRGEAPPVHPHFQTLFHVLRRTVERWRKMEIQIHRDLLVHCAKLCVGNASRLERLTIDGIGEGNDEKDSTAGTFVDISLRCARPSGVIASFAYCVPKFHSTFGSSLTRLRTRIGGIYMAQHFLDMLRSCPNLIAWTLEGDSRYAIVEEVSPVLVHLPHLVDLTIKEAPGSASVVKRLMMPSLEKLHVEGQEWSEYIVDIGEYLLRTSPSLSNLAFVIANPLASYLTGRYMDVSAALLRVTRFAITPHPLMYDVFFDISLPNLEVLDISSAPAFVARYIMQSSPLLQSITLTKINNPSFIHISLPHLQTLNIDFLVDSFRNLEAPQLEHLYVDIDGIHDDEETNDGAHLRAFIERSRPPLCTMRLLSVAIGDDDLLGCLAMLPQLTSLEVSSSNITDATLEALTVRRPPANQPDASDYLLPHLIEVELRFNRAVTPTAFDKFLSSRGNPPSTVIEQMNPLRFRADVVVSQYRAASAWQRGDTL</sequence>
<dbReference type="GO" id="GO:0019005">
    <property type="term" value="C:SCF ubiquitin ligase complex"/>
    <property type="evidence" value="ECO:0007669"/>
    <property type="project" value="TreeGrafter"/>
</dbReference>
<dbReference type="InParanoid" id="A0A067NCA3"/>
<proteinExistence type="predicted"/>
<dbReference type="Proteomes" id="UP000027195">
    <property type="component" value="Unassembled WGS sequence"/>
</dbReference>
<keyword evidence="2" id="KW-1185">Reference proteome</keyword>
<dbReference type="HOGENOM" id="CLU_019609_0_0_1"/>
<dbReference type="SUPFAM" id="SSF81383">
    <property type="entry name" value="F-box domain"/>
    <property type="match status" value="1"/>
</dbReference>
<dbReference type="Gene3D" id="3.80.10.10">
    <property type="entry name" value="Ribonuclease Inhibitor"/>
    <property type="match status" value="1"/>
</dbReference>
<dbReference type="InterPro" id="IPR036047">
    <property type="entry name" value="F-box-like_dom_sf"/>
</dbReference>
<protein>
    <recommendedName>
        <fullName evidence="3">F-box domain-containing protein</fullName>
    </recommendedName>
</protein>
<name>A0A067NCA3_BOTB1</name>
<dbReference type="OrthoDB" id="2269034at2759"/>
<organism evidence="1 2">
    <name type="scientific">Botryobasidium botryosum (strain FD-172 SS1)</name>
    <dbReference type="NCBI Taxonomy" id="930990"/>
    <lineage>
        <taxon>Eukaryota</taxon>
        <taxon>Fungi</taxon>
        <taxon>Dikarya</taxon>
        <taxon>Basidiomycota</taxon>
        <taxon>Agaricomycotina</taxon>
        <taxon>Agaricomycetes</taxon>
        <taxon>Cantharellales</taxon>
        <taxon>Botryobasidiaceae</taxon>
        <taxon>Botryobasidium</taxon>
    </lineage>
</organism>
<gene>
    <name evidence="1" type="ORF">BOTBODRAFT_25826</name>
</gene>
<evidence type="ECO:0008006" key="3">
    <source>
        <dbReference type="Google" id="ProtNLM"/>
    </source>
</evidence>
<evidence type="ECO:0000313" key="2">
    <source>
        <dbReference type="Proteomes" id="UP000027195"/>
    </source>
</evidence>
<evidence type="ECO:0000313" key="1">
    <source>
        <dbReference type="EMBL" id="KDQ21386.1"/>
    </source>
</evidence>
<dbReference type="InterPro" id="IPR032675">
    <property type="entry name" value="LRR_dom_sf"/>
</dbReference>
<dbReference type="GO" id="GO:0031146">
    <property type="term" value="P:SCF-dependent proteasomal ubiquitin-dependent protein catabolic process"/>
    <property type="evidence" value="ECO:0007669"/>
    <property type="project" value="TreeGrafter"/>
</dbReference>
<dbReference type="EMBL" id="KL198016">
    <property type="protein sequence ID" value="KDQ21386.1"/>
    <property type="molecule type" value="Genomic_DNA"/>
</dbReference>
<dbReference type="AlphaFoldDB" id="A0A067NCA3"/>
<dbReference type="SUPFAM" id="SSF52047">
    <property type="entry name" value="RNI-like"/>
    <property type="match status" value="1"/>
</dbReference>
<dbReference type="PANTHER" id="PTHR13318">
    <property type="entry name" value="PARTNER OF PAIRED, ISOFORM B-RELATED"/>
    <property type="match status" value="1"/>
</dbReference>
<reference evidence="2" key="1">
    <citation type="journal article" date="2014" name="Proc. Natl. Acad. Sci. U.S.A.">
        <title>Extensive sampling of basidiomycete genomes demonstrates inadequacy of the white-rot/brown-rot paradigm for wood decay fungi.</title>
        <authorList>
            <person name="Riley R."/>
            <person name="Salamov A.A."/>
            <person name="Brown D.W."/>
            <person name="Nagy L.G."/>
            <person name="Floudas D."/>
            <person name="Held B.W."/>
            <person name="Levasseur A."/>
            <person name="Lombard V."/>
            <person name="Morin E."/>
            <person name="Otillar R."/>
            <person name="Lindquist E.A."/>
            <person name="Sun H."/>
            <person name="LaButti K.M."/>
            <person name="Schmutz J."/>
            <person name="Jabbour D."/>
            <person name="Luo H."/>
            <person name="Baker S.E."/>
            <person name="Pisabarro A.G."/>
            <person name="Walton J.D."/>
            <person name="Blanchette R.A."/>
            <person name="Henrissat B."/>
            <person name="Martin F."/>
            <person name="Cullen D."/>
            <person name="Hibbett D.S."/>
            <person name="Grigoriev I.V."/>
        </authorList>
    </citation>
    <scope>NUCLEOTIDE SEQUENCE [LARGE SCALE GENOMIC DNA]</scope>
    <source>
        <strain evidence="2">FD-172 SS1</strain>
    </source>
</reference>
<accession>A0A067NCA3</accession>